<evidence type="ECO:0000256" key="1">
    <source>
        <dbReference type="SAM" id="Phobius"/>
    </source>
</evidence>
<dbReference type="Proteomes" id="UP000077519">
    <property type="component" value="Unassembled WGS sequence"/>
</dbReference>
<feature type="transmembrane region" description="Helical" evidence="1">
    <location>
        <begin position="24"/>
        <end position="43"/>
    </location>
</feature>
<keyword evidence="1" id="KW-0472">Membrane</keyword>
<dbReference type="PROSITE" id="PS50883">
    <property type="entry name" value="EAL"/>
    <property type="match status" value="1"/>
</dbReference>
<dbReference type="InterPro" id="IPR029787">
    <property type="entry name" value="Nucleotide_cyclase"/>
</dbReference>
<dbReference type="GO" id="GO:0071111">
    <property type="term" value="F:cyclic-guanylate-specific phosphodiesterase activity"/>
    <property type="evidence" value="ECO:0007669"/>
    <property type="project" value="InterPro"/>
</dbReference>
<dbReference type="NCBIfam" id="TIGR00254">
    <property type="entry name" value="GGDEF"/>
    <property type="match status" value="1"/>
</dbReference>
<evidence type="ECO:0000313" key="5">
    <source>
        <dbReference type="Proteomes" id="UP000077519"/>
    </source>
</evidence>
<dbReference type="PANTHER" id="PTHR33121:SF76">
    <property type="entry name" value="SIGNALING PROTEIN"/>
    <property type="match status" value="1"/>
</dbReference>
<feature type="transmembrane region" description="Helical" evidence="1">
    <location>
        <begin position="99"/>
        <end position="118"/>
    </location>
</feature>
<dbReference type="EMBL" id="LVHI01000038">
    <property type="protein sequence ID" value="OAK51627.1"/>
    <property type="molecule type" value="Genomic_DNA"/>
</dbReference>
<dbReference type="Gene3D" id="3.30.70.270">
    <property type="match status" value="1"/>
</dbReference>
<dbReference type="SUPFAM" id="SSF141868">
    <property type="entry name" value="EAL domain-like"/>
    <property type="match status" value="1"/>
</dbReference>
<dbReference type="SMART" id="SM00052">
    <property type="entry name" value="EAL"/>
    <property type="match status" value="1"/>
</dbReference>
<keyword evidence="5" id="KW-1185">Reference proteome</keyword>
<keyword evidence="1" id="KW-0812">Transmembrane</keyword>
<keyword evidence="1" id="KW-1133">Transmembrane helix</keyword>
<evidence type="ECO:0000259" key="3">
    <source>
        <dbReference type="PROSITE" id="PS50887"/>
    </source>
</evidence>
<dbReference type="Pfam" id="PF00990">
    <property type="entry name" value="GGDEF"/>
    <property type="match status" value="1"/>
</dbReference>
<accession>A0A177Y7Z8</accession>
<feature type="transmembrane region" description="Helical" evidence="1">
    <location>
        <begin position="50"/>
        <end position="69"/>
    </location>
</feature>
<feature type="domain" description="EAL" evidence="2">
    <location>
        <begin position="324"/>
        <end position="558"/>
    </location>
</feature>
<dbReference type="PROSITE" id="PS50887">
    <property type="entry name" value="GGDEF"/>
    <property type="match status" value="1"/>
</dbReference>
<dbReference type="InterPro" id="IPR001633">
    <property type="entry name" value="EAL_dom"/>
</dbReference>
<sequence>MTLSFGLAGMLVIPSGQFSTGESIFVGLATLSTVPVAVAWCLGSWPSPRLAALNVLWADVGILGVLLAFESPFAAMPGCAMFAVIAVFAIVATSQQMLVLHLVFSIGALAVFAVLSVLDGIDPWLAGSRCVTLGALFVVPFAVRPYLHDLRRKAEVALRDSLTGLFNRRGLFEAVEEFNESVPDSPREDIVIGVLVIDIDGFKAINDRYGHPSGDAVLVDVANRLRGAASSDTVVARLGGDEFVCVHVGSRTDVDGIERRIRAALEETVDGPPFTASVGSAGEAATRGDTTGAQLRKLIAIADIDLYRSKVHPQALVPVHRIDPLQVRDQIDSMIAAGGPSVVFQPICDTATTEIVGYEALSRFPFGHGSPLIWFRDASQAGIGPRLELAAIDEALRAMATLPPDAFVSINASAETIRTTDLLARLSPHVCSRTLYLEITEHERVDDYRSVARSVEGLRAAGVRISVDDVGAGFSGLRQVVELKPDALKVDISLVRGIDTDPTRRAVAAALAKFAHDVGSTLIMEGVETAGELRVALELGVDMVQGFLTGRPEAPSAS</sequence>
<comment type="caution">
    <text evidence="4">The sequence shown here is derived from an EMBL/GenBank/DDBJ whole genome shotgun (WGS) entry which is preliminary data.</text>
</comment>
<dbReference type="PANTHER" id="PTHR33121">
    <property type="entry name" value="CYCLIC DI-GMP PHOSPHODIESTERASE PDEF"/>
    <property type="match status" value="1"/>
</dbReference>
<proteinExistence type="predicted"/>
<feature type="domain" description="GGDEF" evidence="3">
    <location>
        <begin position="190"/>
        <end position="322"/>
    </location>
</feature>
<dbReference type="InterPro" id="IPR035919">
    <property type="entry name" value="EAL_sf"/>
</dbReference>
<name>A0A177Y7Z8_9NOCA</name>
<organism evidence="4 5">
    <name type="scientific">Rhodococcoides kyotonense</name>
    <dbReference type="NCBI Taxonomy" id="398843"/>
    <lineage>
        <taxon>Bacteria</taxon>
        <taxon>Bacillati</taxon>
        <taxon>Actinomycetota</taxon>
        <taxon>Actinomycetes</taxon>
        <taxon>Mycobacteriales</taxon>
        <taxon>Nocardiaceae</taxon>
        <taxon>Rhodococcoides</taxon>
    </lineage>
</organism>
<reference evidence="4 5" key="1">
    <citation type="submission" date="2016-03" db="EMBL/GenBank/DDBJ databases">
        <title>Genome sequence of Rhodococcus kyotonensis KB10.</title>
        <authorList>
            <person name="Jeong H."/>
            <person name="Hong C.E."/>
            <person name="Jo S.H."/>
            <person name="Park J.M."/>
        </authorList>
    </citation>
    <scope>NUCLEOTIDE SEQUENCE [LARGE SCALE GENOMIC DNA]</scope>
    <source>
        <strain evidence="4 5">KB10</strain>
    </source>
</reference>
<dbReference type="Gene3D" id="3.20.20.450">
    <property type="entry name" value="EAL domain"/>
    <property type="match status" value="1"/>
</dbReference>
<evidence type="ECO:0000313" key="4">
    <source>
        <dbReference type="EMBL" id="OAK51627.1"/>
    </source>
</evidence>
<gene>
    <name evidence="4" type="ORF">A3K89_11520</name>
</gene>
<protein>
    <submittedName>
        <fullName evidence="4">Phytochrome-like protein cph2</fullName>
    </submittedName>
</protein>
<dbReference type="CDD" id="cd01949">
    <property type="entry name" value="GGDEF"/>
    <property type="match status" value="1"/>
</dbReference>
<dbReference type="Pfam" id="PF00563">
    <property type="entry name" value="EAL"/>
    <property type="match status" value="1"/>
</dbReference>
<dbReference type="AlphaFoldDB" id="A0A177Y7Z8"/>
<dbReference type="SUPFAM" id="SSF55073">
    <property type="entry name" value="Nucleotide cyclase"/>
    <property type="match status" value="1"/>
</dbReference>
<dbReference type="InterPro" id="IPR050706">
    <property type="entry name" value="Cyclic-di-GMP_PDE-like"/>
</dbReference>
<dbReference type="InterPro" id="IPR043128">
    <property type="entry name" value="Rev_trsase/Diguanyl_cyclase"/>
</dbReference>
<dbReference type="InterPro" id="IPR000160">
    <property type="entry name" value="GGDEF_dom"/>
</dbReference>
<dbReference type="CDD" id="cd01948">
    <property type="entry name" value="EAL"/>
    <property type="match status" value="1"/>
</dbReference>
<feature type="transmembrane region" description="Helical" evidence="1">
    <location>
        <begin position="124"/>
        <end position="143"/>
    </location>
</feature>
<feature type="transmembrane region" description="Helical" evidence="1">
    <location>
        <begin position="75"/>
        <end position="92"/>
    </location>
</feature>
<dbReference type="SMART" id="SM00267">
    <property type="entry name" value="GGDEF"/>
    <property type="match status" value="1"/>
</dbReference>
<evidence type="ECO:0000259" key="2">
    <source>
        <dbReference type="PROSITE" id="PS50883"/>
    </source>
</evidence>